<accession>A0ABD1BQD6</accession>
<dbReference type="Pfam" id="PF00646">
    <property type="entry name" value="F-box"/>
    <property type="match status" value="1"/>
</dbReference>
<evidence type="ECO:0000313" key="3">
    <source>
        <dbReference type="EMBL" id="KAL1219401.1"/>
    </source>
</evidence>
<evidence type="ECO:0000256" key="1">
    <source>
        <dbReference type="SAM" id="MobiDB-lite"/>
    </source>
</evidence>
<organism evidence="3 4">
    <name type="scientific">Cardamine amara subsp. amara</name>
    <dbReference type="NCBI Taxonomy" id="228776"/>
    <lineage>
        <taxon>Eukaryota</taxon>
        <taxon>Viridiplantae</taxon>
        <taxon>Streptophyta</taxon>
        <taxon>Embryophyta</taxon>
        <taxon>Tracheophyta</taxon>
        <taxon>Spermatophyta</taxon>
        <taxon>Magnoliopsida</taxon>
        <taxon>eudicotyledons</taxon>
        <taxon>Gunneridae</taxon>
        <taxon>Pentapetalae</taxon>
        <taxon>rosids</taxon>
        <taxon>malvids</taxon>
        <taxon>Brassicales</taxon>
        <taxon>Brassicaceae</taxon>
        <taxon>Cardamineae</taxon>
        <taxon>Cardamine</taxon>
    </lineage>
</organism>
<gene>
    <name evidence="3" type="ORF">V5N11_007928</name>
</gene>
<dbReference type="SUPFAM" id="SSF81383">
    <property type="entry name" value="F-box domain"/>
    <property type="match status" value="1"/>
</dbReference>
<evidence type="ECO:0000313" key="4">
    <source>
        <dbReference type="Proteomes" id="UP001558713"/>
    </source>
</evidence>
<sequence length="103" mass="11912">MERQRAKKNISDDPRTSGGNSDLIPVDIIREILKRLPVKTLVRFLCVSKQFAYIHHSQPRLQEIMLAQVFQSSSAKSHLHIREKHLRPLEVFLLLINSASKSR</sequence>
<dbReference type="InterPro" id="IPR001810">
    <property type="entry name" value="F-box_dom"/>
</dbReference>
<feature type="compositionally biased region" description="Basic and acidic residues" evidence="1">
    <location>
        <begin position="1"/>
        <end position="15"/>
    </location>
</feature>
<dbReference type="InterPro" id="IPR036047">
    <property type="entry name" value="F-box-like_dom_sf"/>
</dbReference>
<comment type="caution">
    <text evidence="3">The sequence shown here is derived from an EMBL/GenBank/DDBJ whole genome shotgun (WGS) entry which is preliminary data.</text>
</comment>
<name>A0ABD1BQD6_CARAN</name>
<dbReference type="AlphaFoldDB" id="A0ABD1BQD6"/>
<dbReference type="SMART" id="SM00256">
    <property type="entry name" value="FBOX"/>
    <property type="match status" value="1"/>
</dbReference>
<dbReference type="Proteomes" id="UP001558713">
    <property type="component" value="Unassembled WGS sequence"/>
</dbReference>
<protein>
    <submittedName>
        <fullName evidence="3">F-box protein</fullName>
    </submittedName>
</protein>
<reference evidence="3 4" key="1">
    <citation type="submission" date="2024-04" db="EMBL/GenBank/DDBJ databases">
        <title>Genome assembly C_amara_ONT_v2.</title>
        <authorList>
            <person name="Yant L."/>
            <person name="Moore C."/>
            <person name="Slenker M."/>
        </authorList>
    </citation>
    <scope>NUCLEOTIDE SEQUENCE [LARGE SCALE GENOMIC DNA]</scope>
    <source>
        <tissue evidence="3">Leaf</tissue>
    </source>
</reference>
<feature type="region of interest" description="Disordered" evidence="1">
    <location>
        <begin position="1"/>
        <end position="21"/>
    </location>
</feature>
<keyword evidence="4" id="KW-1185">Reference proteome</keyword>
<proteinExistence type="predicted"/>
<dbReference type="EMBL" id="JBANAX010000183">
    <property type="protein sequence ID" value="KAL1219401.1"/>
    <property type="molecule type" value="Genomic_DNA"/>
</dbReference>
<evidence type="ECO:0000259" key="2">
    <source>
        <dbReference type="SMART" id="SM00256"/>
    </source>
</evidence>
<feature type="domain" description="F-box" evidence="2">
    <location>
        <begin position="24"/>
        <end position="64"/>
    </location>
</feature>